<reference evidence="2" key="1">
    <citation type="submission" date="2009-04" db="EMBL/GenBank/DDBJ databases">
        <authorList>
            <person name="Weinstock G."/>
            <person name="Sodergren E."/>
            <person name="Clifton S."/>
            <person name="Fulton L."/>
            <person name="Fulton B."/>
            <person name="Courtney L."/>
            <person name="Fronick C."/>
            <person name="Harrison M."/>
            <person name="Strong C."/>
            <person name="Farmer C."/>
            <person name="Delahaunty K."/>
            <person name="Markovic C."/>
            <person name="Hall O."/>
            <person name="Minx P."/>
            <person name="Tomlinson C."/>
            <person name="Mitreva M."/>
            <person name="Nelson J."/>
            <person name="Hou S."/>
            <person name="Wollam A."/>
            <person name="Pepin K.H."/>
            <person name="Johnson M."/>
            <person name="Bhonagiri V."/>
            <person name="Nash W.E."/>
            <person name="Warren W."/>
            <person name="Chinwalla A."/>
            <person name="Mardis E.R."/>
            <person name="Wilson R.K."/>
        </authorList>
    </citation>
    <scope>NUCLEOTIDE SEQUENCE [LARGE SCALE GENOMIC DNA]</scope>
    <source>
        <strain evidence="2">ATCC 51147</strain>
    </source>
</reference>
<dbReference type="STRING" id="629741.GCWU000324_02539"/>
<dbReference type="SUPFAM" id="SSF56300">
    <property type="entry name" value="Metallo-dependent phosphatases"/>
    <property type="match status" value="1"/>
</dbReference>
<organism evidence="2 3">
    <name type="scientific">Kingella oralis ATCC 51147</name>
    <dbReference type="NCBI Taxonomy" id="629741"/>
    <lineage>
        <taxon>Bacteria</taxon>
        <taxon>Pseudomonadati</taxon>
        <taxon>Pseudomonadota</taxon>
        <taxon>Betaproteobacteria</taxon>
        <taxon>Neisseriales</taxon>
        <taxon>Neisseriaceae</taxon>
        <taxon>Kingella</taxon>
    </lineage>
</organism>
<accession>C4GLG8</accession>
<proteinExistence type="predicted"/>
<gene>
    <name evidence="2" type="ORF">GCWU000324_02539</name>
</gene>
<protein>
    <submittedName>
        <fullName evidence="2">Ser/Thr phosphatase family protein</fullName>
    </submittedName>
</protein>
<dbReference type="PANTHER" id="PTHR37844">
    <property type="entry name" value="SER/THR PROTEIN PHOSPHATASE SUPERFAMILY (AFU_ORTHOLOGUE AFUA_1G14840)"/>
    <property type="match status" value="1"/>
</dbReference>
<evidence type="ECO:0000313" key="3">
    <source>
        <dbReference type="Proteomes" id="UP000003009"/>
    </source>
</evidence>
<sequence>MKLHILSDTHGQTVTPHPDADLIVHAGDFGNGRRGAEAFQAACAAAGKPCVFVLGNHDFYGEHLDELPRELIAAGAPLLTANRPLEFGGYTFVGGTLWSNFRQHCDGKKQFRENVALARNNIADFFYIAAGTPPHERRAEPEDYIERFNAQLDFIEQFRHRARTIVLTHFPPHPVCIAPPYADSPLNPYFINQIDVAGFEHWIAGHTHHAVDTIQDDCRIIINPLGYPNEYGQNGYRDGFLLELPD</sequence>
<evidence type="ECO:0000259" key="1">
    <source>
        <dbReference type="Pfam" id="PF00149"/>
    </source>
</evidence>
<dbReference type="Pfam" id="PF00149">
    <property type="entry name" value="Metallophos"/>
    <property type="match status" value="1"/>
</dbReference>
<dbReference type="GeneID" id="84905606"/>
<comment type="caution">
    <text evidence="2">The sequence shown here is derived from an EMBL/GenBank/DDBJ whole genome shotgun (WGS) entry which is preliminary data.</text>
</comment>
<dbReference type="InterPro" id="IPR029052">
    <property type="entry name" value="Metallo-depent_PP-like"/>
</dbReference>
<dbReference type="HOGENOM" id="CLU_060372_3_0_4"/>
<dbReference type="PANTHER" id="PTHR37844:SF2">
    <property type="entry name" value="SER_THR PROTEIN PHOSPHATASE SUPERFAMILY (AFU_ORTHOLOGUE AFUA_1G14840)"/>
    <property type="match status" value="1"/>
</dbReference>
<feature type="domain" description="Calcineurin-like phosphoesterase" evidence="1">
    <location>
        <begin position="14"/>
        <end position="209"/>
    </location>
</feature>
<name>C4GLG8_9NEIS</name>
<keyword evidence="3" id="KW-1185">Reference proteome</keyword>
<dbReference type="RefSeq" id="WP_003797873.1">
    <property type="nucleotide sequence ID" value="NZ_GG665873.1"/>
</dbReference>
<dbReference type="AlphaFoldDB" id="C4GLG8"/>
<dbReference type="OrthoDB" id="356681at2"/>
<dbReference type="EMBL" id="ACJW02000005">
    <property type="protein sequence ID" value="EEP66969.1"/>
    <property type="molecule type" value="Genomic_DNA"/>
</dbReference>
<dbReference type="InterPro" id="IPR004843">
    <property type="entry name" value="Calcineurin-like_PHP"/>
</dbReference>
<dbReference type="Proteomes" id="UP000003009">
    <property type="component" value="Unassembled WGS sequence"/>
</dbReference>
<dbReference type="Gene3D" id="3.60.21.10">
    <property type="match status" value="1"/>
</dbReference>
<evidence type="ECO:0000313" key="2">
    <source>
        <dbReference type="EMBL" id="EEP66969.1"/>
    </source>
</evidence>
<dbReference type="GO" id="GO:0016787">
    <property type="term" value="F:hydrolase activity"/>
    <property type="evidence" value="ECO:0007669"/>
    <property type="project" value="InterPro"/>
</dbReference>